<dbReference type="EMBL" id="BMIC01000021">
    <property type="protein sequence ID" value="GFZ95084.1"/>
    <property type="molecule type" value="Genomic_DNA"/>
</dbReference>
<evidence type="ECO:0000313" key="2">
    <source>
        <dbReference type="Proteomes" id="UP000598120"/>
    </source>
</evidence>
<name>A0A8J2TUE6_9FLAO</name>
<comment type="caution">
    <text evidence="1">The sequence shown here is derived from an EMBL/GenBank/DDBJ whole genome shotgun (WGS) entry which is preliminary data.</text>
</comment>
<organism evidence="1 2">
    <name type="scientific">Aquaticitalea lipolytica</name>
    <dbReference type="NCBI Taxonomy" id="1247562"/>
    <lineage>
        <taxon>Bacteria</taxon>
        <taxon>Pseudomonadati</taxon>
        <taxon>Bacteroidota</taxon>
        <taxon>Flavobacteriia</taxon>
        <taxon>Flavobacteriales</taxon>
        <taxon>Flavobacteriaceae</taxon>
        <taxon>Aquaticitalea</taxon>
    </lineage>
</organism>
<evidence type="ECO:0000313" key="1">
    <source>
        <dbReference type="EMBL" id="GFZ95084.1"/>
    </source>
</evidence>
<dbReference type="RefSeq" id="WP_188607072.1">
    <property type="nucleotide sequence ID" value="NZ_BMIC01000021.1"/>
</dbReference>
<reference evidence="1 2" key="1">
    <citation type="journal article" date="2014" name="Int. J. Syst. Evol. Microbiol.">
        <title>Complete genome sequence of Corynebacterium casei LMG S-19264T (=DSM 44701T), isolated from a smear-ripened cheese.</title>
        <authorList>
            <consortium name="US DOE Joint Genome Institute (JGI-PGF)"/>
            <person name="Walter F."/>
            <person name="Albersmeier A."/>
            <person name="Kalinowski J."/>
            <person name="Ruckert C."/>
        </authorList>
    </citation>
    <scope>NUCLEOTIDE SEQUENCE [LARGE SCALE GENOMIC DNA]</scope>
    <source>
        <strain evidence="1 2">CGMCC 1.15295</strain>
    </source>
</reference>
<sequence length="300" mass="35191">MTTKTIEHIGNSVFEERNINPSQLGVSSKNINYWIKEKLIPFASAQQVDKTNKEPKSKWVKLNLAQAVWVSIVNELTNFKVPSDKLEELAYLVWQKPREDKFADSVFEHHINNNPNNLPKHEIDKLKSHLKNELLMEHYFRTIINPFTDMVKSALYRSKLPHNLLYVPDTNDYIFHYEPKDLILELNSIYLKKSMISIPIVPILSKIILLEFDNKKNIDLMYLSNVEKQIRDIVVFKRPKIIEIAFEDGNINPITVTEEHKSREQLAEYILKNKIKKGSKLLIDIRTEDHYKISLIKKSN</sequence>
<proteinExistence type="predicted"/>
<dbReference type="Proteomes" id="UP000598120">
    <property type="component" value="Unassembled WGS sequence"/>
</dbReference>
<protein>
    <submittedName>
        <fullName evidence="1">Uncharacterized protein</fullName>
    </submittedName>
</protein>
<keyword evidence="2" id="KW-1185">Reference proteome</keyword>
<gene>
    <name evidence="1" type="ORF">GCM10011531_28300</name>
</gene>
<accession>A0A8J2TUE6</accession>
<dbReference type="AlphaFoldDB" id="A0A8J2TUE6"/>